<dbReference type="PANTHER" id="PTHR46796">
    <property type="entry name" value="HTH-TYPE TRANSCRIPTIONAL ACTIVATOR RHAS-RELATED"/>
    <property type="match status" value="1"/>
</dbReference>
<dbReference type="Pfam" id="PF12833">
    <property type="entry name" value="HTH_18"/>
    <property type="match status" value="1"/>
</dbReference>
<dbReference type="AlphaFoldDB" id="A0A845SFP6"/>
<dbReference type="GO" id="GO:0043565">
    <property type="term" value="F:sequence-specific DNA binding"/>
    <property type="evidence" value="ECO:0007669"/>
    <property type="project" value="InterPro"/>
</dbReference>
<dbReference type="InterPro" id="IPR018060">
    <property type="entry name" value="HTH_AraC"/>
</dbReference>
<dbReference type="SMART" id="SM00342">
    <property type="entry name" value="HTH_ARAC"/>
    <property type="match status" value="1"/>
</dbReference>
<reference evidence="5 6" key="2">
    <citation type="submission" date="2020-02" db="EMBL/GenBank/DDBJ databases">
        <title>The new genus of Enterobacteriales.</title>
        <authorList>
            <person name="Kim I.S."/>
        </authorList>
    </citation>
    <scope>NUCLEOTIDE SEQUENCE [LARGE SCALE GENOMIC DNA]</scope>
    <source>
        <strain evidence="5 6">SAP-6</strain>
    </source>
</reference>
<dbReference type="Gene3D" id="1.10.10.60">
    <property type="entry name" value="Homeodomain-like"/>
    <property type="match status" value="1"/>
</dbReference>
<keyword evidence="2" id="KW-0238">DNA-binding</keyword>
<dbReference type="PROSITE" id="PS01124">
    <property type="entry name" value="HTH_ARAC_FAMILY_2"/>
    <property type="match status" value="1"/>
</dbReference>
<protein>
    <submittedName>
        <fullName evidence="5">Helix-turn-helix domain-containing protein</fullName>
    </submittedName>
</protein>
<dbReference type="GO" id="GO:0003700">
    <property type="term" value="F:DNA-binding transcription factor activity"/>
    <property type="evidence" value="ECO:0007669"/>
    <property type="project" value="InterPro"/>
</dbReference>
<proteinExistence type="predicted"/>
<feature type="domain" description="HTH araC/xylS-type" evidence="4">
    <location>
        <begin position="164"/>
        <end position="262"/>
    </location>
</feature>
<evidence type="ECO:0000256" key="2">
    <source>
        <dbReference type="ARBA" id="ARBA00023125"/>
    </source>
</evidence>
<accession>A0A845SFP6</accession>
<keyword evidence="3" id="KW-0804">Transcription</keyword>
<sequence>MSIKINQKRAGLIMDKENIILPRRLLVENYRQDITEPTCWLMQTNNQACRIHFQFGEESSTLTLSPDWHGILVMNKINMEIVSGSPSQQELPLFALVKLQVFIDESRRISLKYDPLQHWDSIELNSDPLIATCGDVERWRLSQNQVMPAQMGMLASFLRRTEWYWLIRFLLNESISSGKIHELGARYGLSYSHFRRLCRNALGNSAKSELRGWRIARALLDVVEEGQSLTEVAMRYGYASSSHLSNDIRDAFGVSPRGLWNIINKKLEK</sequence>
<evidence type="ECO:0000313" key="6">
    <source>
        <dbReference type="Proteomes" id="UP000461443"/>
    </source>
</evidence>
<name>A0A845SFP6_9GAMM</name>
<dbReference type="EMBL" id="WUBS01000001">
    <property type="protein sequence ID" value="NDL61528.1"/>
    <property type="molecule type" value="Genomic_DNA"/>
</dbReference>
<gene>
    <name evidence="5" type="ORF">GRH90_01935</name>
</gene>
<organism evidence="5 6">
    <name type="scientific">Acerihabitans arboris</name>
    <dbReference type="NCBI Taxonomy" id="2691583"/>
    <lineage>
        <taxon>Bacteria</taxon>
        <taxon>Pseudomonadati</taxon>
        <taxon>Pseudomonadota</taxon>
        <taxon>Gammaproteobacteria</taxon>
        <taxon>Enterobacterales</taxon>
        <taxon>Pectobacteriaceae</taxon>
        <taxon>Acerihabitans</taxon>
    </lineage>
</organism>
<reference evidence="5 6" key="1">
    <citation type="submission" date="2019-12" db="EMBL/GenBank/DDBJ databases">
        <authorList>
            <person name="Lee S.D."/>
        </authorList>
    </citation>
    <scope>NUCLEOTIDE SEQUENCE [LARGE SCALE GENOMIC DNA]</scope>
    <source>
        <strain evidence="5 6">SAP-6</strain>
    </source>
</reference>
<dbReference type="InterPro" id="IPR009057">
    <property type="entry name" value="Homeodomain-like_sf"/>
</dbReference>
<evidence type="ECO:0000256" key="1">
    <source>
        <dbReference type="ARBA" id="ARBA00023015"/>
    </source>
</evidence>
<evidence type="ECO:0000256" key="3">
    <source>
        <dbReference type="ARBA" id="ARBA00023163"/>
    </source>
</evidence>
<keyword evidence="1" id="KW-0805">Transcription regulation</keyword>
<keyword evidence="6" id="KW-1185">Reference proteome</keyword>
<dbReference type="InterPro" id="IPR018062">
    <property type="entry name" value="HTH_AraC-typ_CS"/>
</dbReference>
<dbReference type="PROSITE" id="PS00041">
    <property type="entry name" value="HTH_ARAC_FAMILY_1"/>
    <property type="match status" value="1"/>
</dbReference>
<evidence type="ECO:0000259" key="4">
    <source>
        <dbReference type="PROSITE" id="PS01124"/>
    </source>
</evidence>
<comment type="caution">
    <text evidence="5">The sequence shown here is derived from an EMBL/GenBank/DDBJ whole genome shotgun (WGS) entry which is preliminary data.</text>
</comment>
<dbReference type="SUPFAM" id="SSF46689">
    <property type="entry name" value="Homeodomain-like"/>
    <property type="match status" value="1"/>
</dbReference>
<dbReference type="InterPro" id="IPR050204">
    <property type="entry name" value="AraC_XylS_family_regulators"/>
</dbReference>
<evidence type="ECO:0000313" key="5">
    <source>
        <dbReference type="EMBL" id="NDL61528.1"/>
    </source>
</evidence>
<dbReference type="Proteomes" id="UP000461443">
    <property type="component" value="Unassembled WGS sequence"/>
</dbReference>